<dbReference type="Gene3D" id="3.30.70.100">
    <property type="match status" value="1"/>
</dbReference>
<name>J4KSA3_9GAMM</name>
<dbReference type="SUPFAM" id="SSF54909">
    <property type="entry name" value="Dimeric alpha+beta barrel"/>
    <property type="match status" value="1"/>
</dbReference>
<dbReference type="Proteomes" id="UP000010116">
    <property type="component" value="Unassembled WGS sequence"/>
</dbReference>
<dbReference type="HOGENOM" id="CLU_1853828_0_0_6"/>
<protein>
    <recommendedName>
        <fullName evidence="3">ABM domain-containing protein</fullName>
    </recommendedName>
</protein>
<organism evidence="1 2">
    <name type="scientific">SAR86 cluster bacterium SAR86B</name>
    <dbReference type="NCBI Taxonomy" id="1123867"/>
    <lineage>
        <taxon>Bacteria</taxon>
        <taxon>Pseudomonadati</taxon>
        <taxon>Pseudomonadota</taxon>
        <taxon>Gammaproteobacteria</taxon>
        <taxon>SAR86 cluster</taxon>
    </lineage>
</organism>
<gene>
    <name evidence="1" type="ORF">NT02SARS_1245</name>
</gene>
<dbReference type="AlphaFoldDB" id="J4KSA3"/>
<evidence type="ECO:0000313" key="1">
    <source>
        <dbReference type="EMBL" id="EJP72354.1"/>
    </source>
</evidence>
<dbReference type="EMBL" id="JH611193">
    <property type="protein sequence ID" value="EJP72354.1"/>
    <property type="molecule type" value="Genomic_DNA"/>
</dbReference>
<evidence type="ECO:0008006" key="3">
    <source>
        <dbReference type="Google" id="ProtNLM"/>
    </source>
</evidence>
<sequence length="138" mass="15967">MLVLLMPLVSEAMHHKSEPIIFYLDMEVAEGKGEDIESFISYLSKTVKETEPDTMYYKYWISPDKKKVSLMEVYQTNEAALFHMNAFDKAAHRDKFLQTFVITNFQVLGNTNEELKAAMAFVTTDHRSLVDGFNRSEK</sequence>
<proteinExistence type="predicted"/>
<accession>J4KSA3</accession>
<evidence type="ECO:0000313" key="2">
    <source>
        <dbReference type="Proteomes" id="UP000010116"/>
    </source>
</evidence>
<dbReference type="InterPro" id="IPR011008">
    <property type="entry name" value="Dimeric_a/b-barrel"/>
</dbReference>
<reference evidence="1 2" key="1">
    <citation type="journal article" date="2012" name="ISME J.">
        <title>Genomic insights to SAR86, an abundant and uncultivated marine bacterial lineage.</title>
        <authorList>
            <person name="Dupont C.L."/>
            <person name="Rusch D.B."/>
            <person name="Yooseph S."/>
            <person name="Lombardo M.J."/>
            <person name="Richter R.A."/>
            <person name="Valas R."/>
            <person name="Novotny M."/>
            <person name="Yee-Greenbaum J."/>
            <person name="Selengut J.D."/>
            <person name="Haft D.H."/>
            <person name="Halpern A.L."/>
            <person name="Lasken R.S."/>
            <person name="Nealson K."/>
            <person name="Friedman R."/>
            <person name="Venter J.C."/>
        </authorList>
    </citation>
    <scope>NUCLEOTIDE SEQUENCE [LARGE SCALE GENOMIC DNA]</scope>
</reference>